<dbReference type="GO" id="GO:0016020">
    <property type="term" value="C:membrane"/>
    <property type="evidence" value="ECO:0007669"/>
    <property type="project" value="InterPro"/>
</dbReference>
<dbReference type="Gene3D" id="3.30.450.20">
    <property type="entry name" value="PAS domain"/>
    <property type="match status" value="1"/>
</dbReference>
<gene>
    <name evidence="6" type="ORF">ROR02_08130</name>
</gene>
<evidence type="ECO:0000256" key="4">
    <source>
        <dbReference type="SAM" id="MobiDB-lite"/>
    </source>
</evidence>
<dbReference type="PANTHER" id="PTHR32089:SF112">
    <property type="entry name" value="LYSOZYME-LIKE PROTEIN-RELATED"/>
    <property type="match status" value="1"/>
</dbReference>
<evidence type="ECO:0000259" key="5">
    <source>
        <dbReference type="PROSITE" id="PS50111"/>
    </source>
</evidence>
<dbReference type="AlphaFoldDB" id="A0A512H5D7"/>
<evidence type="ECO:0000313" key="7">
    <source>
        <dbReference type="Proteomes" id="UP000321567"/>
    </source>
</evidence>
<dbReference type="Gene3D" id="1.10.287.950">
    <property type="entry name" value="Methyl-accepting chemotaxis protein"/>
    <property type="match status" value="1"/>
</dbReference>
<sequence>MMGVDVGSSRSLPVGGTGEGGENANPEQIIALTADVREMTEDKIAEIQAITARTRILALNALIESARAGESGRGFAVVAGEVKEVSREIAEIATDFQVQLSSRVEALERIGTRIVEQMRGQRLVDLALNAVELIDRNLYERTCDARWWATDSAVVACVTEASPQAARHASQRLGVILSAYTVYLDLWICDLQGRVVAGGRPDQYRVHDLDVSGESWFKDALRTTSGDTYAVADIAQNRALGNRPVATYAAAIREGGEARGKVLGVLGIHFDWEPQARAIVKGVRFDPSESGRSRALLLDAAGRILAASDECDVLSGRLDLMTNGAVSGHYQQPDGTVVGFHRTPGYETYKGLGWYGCVVQRPGE</sequence>
<evidence type="ECO:0000256" key="1">
    <source>
        <dbReference type="ARBA" id="ARBA00023224"/>
    </source>
</evidence>
<dbReference type="Pfam" id="PF00015">
    <property type="entry name" value="MCPsignal"/>
    <property type="match status" value="1"/>
</dbReference>
<evidence type="ECO:0000313" key="6">
    <source>
        <dbReference type="EMBL" id="GEO80682.1"/>
    </source>
</evidence>
<dbReference type="PRINTS" id="PR00260">
    <property type="entry name" value="CHEMTRNSDUCR"/>
</dbReference>
<comment type="similarity">
    <text evidence="2">Belongs to the methyl-accepting chemotaxis (MCP) protein family.</text>
</comment>
<dbReference type="GO" id="GO:0006935">
    <property type="term" value="P:chemotaxis"/>
    <property type="evidence" value="ECO:0007669"/>
    <property type="project" value="InterPro"/>
</dbReference>
<dbReference type="SUPFAM" id="SSF58104">
    <property type="entry name" value="Methyl-accepting chemotaxis protein (MCP) signaling domain"/>
    <property type="match status" value="1"/>
</dbReference>
<dbReference type="GO" id="GO:0004888">
    <property type="term" value="F:transmembrane signaling receptor activity"/>
    <property type="evidence" value="ECO:0007669"/>
    <property type="project" value="InterPro"/>
</dbReference>
<organism evidence="6 7">
    <name type="scientific">Pararhodospirillum oryzae</name>
    <dbReference type="NCBI Taxonomy" id="478448"/>
    <lineage>
        <taxon>Bacteria</taxon>
        <taxon>Pseudomonadati</taxon>
        <taxon>Pseudomonadota</taxon>
        <taxon>Alphaproteobacteria</taxon>
        <taxon>Rhodospirillales</taxon>
        <taxon>Rhodospirillaceae</taxon>
        <taxon>Pararhodospirillum</taxon>
    </lineage>
</organism>
<reference evidence="6 7" key="1">
    <citation type="submission" date="2019-07" db="EMBL/GenBank/DDBJ databases">
        <title>Whole genome shotgun sequence of Rhodospirillum oryzae NBRC 107573.</title>
        <authorList>
            <person name="Hosoyama A."/>
            <person name="Uohara A."/>
            <person name="Ohji S."/>
            <person name="Ichikawa N."/>
        </authorList>
    </citation>
    <scope>NUCLEOTIDE SEQUENCE [LARGE SCALE GENOMIC DNA]</scope>
    <source>
        <strain evidence="6 7">NBRC 107573</strain>
    </source>
</reference>
<feature type="region of interest" description="Disordered" evidence="4">
    <location>
        <begin position="1"/>
        <end position="26"/>
    </location>
</feature>
<dbReference type="Proteomes" id="UP000321567">
    <property type="component" value="Unassembled WGS sequence"/>
</dbReference>
<keyword evidence="7" id="KW-1185">Reference proteome</keyword>
<keyword evidence="1 3" id="KW-0807">Transducer</keyword>
<dbReference type="PANTHER" id="PTHR32089">
    <property type="entry name" value="METHYL-ACCEPTING CHEMOTAXIS PROTEIN MCPB"/>
    <property type="match status" value="1"/>
</dbReference>
<dbReference type="PROSITE" id="PS50111">
    <property type="entry name" value="CHEMOTAXIS_TRANSDUC_2"/>
    <property type="match status" value="1"/>
</dbReference>
<evidence type="ECO:0000256" key="2">
    <source>
        <dbReference type="ARBA" id="ARBA00029447"/>
    </source>
</evidence>
<name>A0A512H5D7_9PROT</name>
<feature type="domain" description="Methyl-accepting transducer" evidence="5">
    <location>
        <begin position="47"/>
        <end position="97"/>
    </location>
</feature>
<dbReference type="GO" id="GO:0007165">
    <property type="term" value="P:signal transduction"/>
    <property type="evidence" value="ECO:0007669"/>
    <property type="project" value="UniProtKB-KW"/>
</dbReference>
<accession>A0A512H5D7</accession>
<dbReference type="EMBL" id="BJZO01000014">
    <property type="protein sequence ID" value="GEO80682.1"/>
    <property type="molecule type" value="Genomic_DNA"/>
</dbReference>
<dbReference type="InterPro" id="IPR004090">
    <property type="entry name" value="Chemotax_Me-accpt_rcpt"/>
</dbReference>
<comment type="caution">
    <text evidence="6">The sequence shown here is derived from an EMBL/GenBank/DDBJ whole genome shotgun (WGS) entry which is preliminary data.</text>
</comment>
<protein>
    <submittedName>
        <fullName evidence="6">Chemotaxis sensory transducer</fullName>
    </submittedName>
</protein>
<evidence type="ECO:0000256" key="3">
    <source>
        <dbReference type="PROSITE-ProRule" id="PRU00284"/>
    </source>
</evidence>
<proteinExistence type="inferred from homology"/>
<dbReference type="InterPro" id="IPR004089">
    <property type="entry name" value="MCPsignal_dom"/>
</dbReference>